<gene>
    <name evidence="19" type="ORF">CTHT_0033810</name>
</gene>
<comment type="subcellular location">
    <subcellularLocation>
        <location evidence="1">Endomembrane system</location>
        <topology evidence="1">Multi-pass membrane protein</topology>
    </subcellularLocation>
    <subcellularLocation>
        <location evidence="16 17">Endoplasmic reticulum membrane</location>
        <topology evidence="16 17">Multi-pass membrane protein</topology>
    </subcellularLocation>
</comment>
<sequence>MSAAATGAAVPETLRQRGNAPADSRNYVVAPESDGPVNGAAPNEKKPDRDAPGRKRTYGRTPDGTVFVVPETHDMVSQLLDPREPKNFSDVIVLATLVFHCWLAYALPWSLKRPVFAALFLFWRASYNVGIGYLLTVQSKYKLLVTWAKRWKLFEDPETGKNPRPWLYHLLQHELEAKIPKDYKMSQAPIEYNTWLCFRRLVDLILMCDFFSYCLFAIVCASKPAGEGFGIAFIRWTVGLLLIAFNLWVKLDAHRVVKDYAWYWGDFFYLIEQELTFDGVFEMAPHPMYSIGYAGYYGISMMAASYDVLFISILAHAAQFAFLALVENPHIEKTYNPPPPRRRTESEGSNNGDSTSEVKRPLVQPEAPPPPVHNLLGLKNFDFFRTTDYSTVLIVTYFGALTLFTPSTATWRAVFILNALFWRLWFSIGLGVILTKQSKEKMFTRHFVKFGETAGEAWRQWKGMYHISTTMCHASFLAACWKLYTYPEDWSYGWVLLKHVVGLSLIALHIWTATSIYESLGEFGWFYGDFFFESTGKLTYTSIYRFLNNPERVMGTAGLWGLALITWSRAIFMLALIGHILTLAFIDYVEKPHMQKIYGEKLRKEAGLTKFIKRSLPQPVKELGQSVDKVLDETKHFVDEFVEVARSKLAAGSSTIVRDTTALFNKYPARLTLSRIAPDLAGYDPKHYRITLEGTPLVGSDEKASGKESANARVPKDVKTMVFEYGAPIRVKWTAPANHSKKDWVGLYMVTDNRSREVTEVPSLGRWVPCCAGEYDTTTDQGIISYDKPLATSSDGVELVEGEMVFEGDKLWWTQGVFEFRYHHGGGHNVMSISEPFEVRIAKIDDENLGREMGIDDIGKALLPVVQNCLDRDPDIAPATVDEPFGAHVERDSKYARRVVYAIHHMFGIEFAPAVVPADGNVRKLAWRVCSAKEVLAPYSMSQRQGPTTPVRDKFPTAF</sequence>
<evidence type="ECO:0000256" key="14">
    <source>
        <dbReference type="ARBA" id="ARBA00023264"/>
    </source>
</evidence>
<feature type="transmembrane region" description="Helical" evidence="16 17">
    <location>
        <begin position="201"/>
        <end position="222"/>
    </location>
</feature>
<dbReference type="UniPathway" id="UPA00753"/>
<evidence type="ECO:0000256" key="17">
    <source>
        <dbReference type="RuleBase" id="RU361122"/>
    </source>
</evidence>
<evidence type="ECO:0000256" key="9">
    <source>
        <dbReference type="ARBA" id="ARBA00022824"/>
    </source>
</evidence>
<dbReference type="FunFam" id="2.60.40.2840:FF:000006">
    <property type="entry name" value="Phosphatidylethanolamine N-methyltransferase"/>
    <property type="match status" value="1"/>
</dbReference>
<evidence type="ECO:0000313" key="19">
    <source>
        <dbReference type="EMBL" id="EGS21522.1"/>
    </source>
</evidence>
<dbReference type="InterPro" id="IPR007318">
    <property type="entry name" value="Phopholipid_MeTrfase"/>
</dbReference>
<organism evidence="20">
    <name type="scientific">Chaetomium thermophilum (strain DSM 1495 / CBS 144.50 / IMI 039719)</name>
    <name type="common">Thermochaetoides thermophila</name>
    <dbReference type="NCBI Taxonomy" id="759272"/>
    <lineage>
        <taxon>Eukaryota</taxon>
        <taxon>Fungi</taxon>
        <taxon>Dikarya</taxon>
        <taxon>Ascomycota</taxon>
        <taxon>Pezizomycotina</taxon>
        <taxon>Sordariomycetes</taxon>
        <taxon>Sordariomycetidae</taxon>
        <taxon>Sordariales</taxon>
        <taxon>Chaetomiaceae</taxon>
        <taxon>Thermochaetoides</taxon>
    </lineage>
</organism>
<feature type="transmembrane region" description="Helical" evidence="16 17">
    <location>
        <begin position="115"/>
        <end position="135"/>
    </location>
</feature>
<evidence type="ECO:0000256" key="2">
    <source>
        <dbReference type="ARBA" id="ARBA00004969"/>
    </source>
</evidence>
<evidence type="ECO:0000256" key="6">
    <source>
        <dbReference type="ARBA" id="ARBA00022679"/>
    </source>
</evidence>
<protein>
    <recommendedName>
        <fullName evidence="16 17">Phosphatidylethanolamine N-methyltransferase</fullName>
        <shortName evidence="16">PE methyltransferase</shortName>
        <shortName evidence="16 17">PEAMT</shortName>
        <shortName evidence="16">PEMT</shortName>
        <ecNumber evidence="16 17">2.1.1.17</ecNumber>
    </recommendedName>
</protein>
<keyword evidence="9 16" id="KW-0256">Endoplasmic reticulum</keyword>
<keyword evidence="5 16" id="KW-0489">Methyltransferase</keyword>
<dbReference type="eggNOG" id="ENOG502QRGH">
    <property type="taxonomic scope" value="Eukaryota"/>
</dbReference>
<dbReference type="GO" id="GO:0006656">
    <property type="term" value="P:phosphatidylcholine biosynthetic process"/>
    <property type="evidence" value="ECO:0007669"/>
    <property type="project" value="UniProtKB-UniRule"/>
</dbReference>
<dbReference type="InterPro" id="IPR016219">
    <property type="entry name" value="Phosphatid-EA_MeTrfase_fun"/>
</dbReference>
<dbReference type="GO" id="GO:0032259">
    <property type="term" value="P:methylation"/>
    <property type="evidence" value="ECO:0007669"/>
    <property type="project" value="UniProtKB-KW"/>
</dbReference>
<comment type="function">
    <text evidence="15 16 17">Catalyzes the first step of the methylation pathway of phosphatidylcholine biosynthesis, the SAM-dependent methylation of phosphatidylethanolamine (PE) to phosphatidylmonomethylethanolamine (PMME).</text>
</comment>
<dbReference type="GeneID" id="18257419"/>
<feature type="transmembrane region" description="Helical" evidence="16 17">
    <location>
        <begin position="559"/>
        <end position="586"/>
    </location>
</feature>
<dbReference type="GO" id="GO:0005789">
    <property type="term" value="C:endoplasmic reticulum membrane"/>
    <property type="evidence" value="ECO:0007669"/>
    <property type="project" value="UniProtKB-SubCell"/>
</dbReference>
<feature type="transmembrane region" description="Helical" evidence="16 17">
    <location>
        <begin position="91"/>
        <end position="109"/>
    </location>
</feature>
<dbReference type="Proteomes" id="UP000008066">
    <property type="component" value="Unassembled WGS sequence"/>
</dbReference>
<feature type="transmembrane region" description="Helical" evidence="16 17">
    <location>
        <begin position="490"/>
        <end position="511"/>
    </location>
</feature>
<dbReference type="AlphaFoldDB" id="G0S5W0"/>
<comment type="pathway">
    <text evidence="3">Lipid metabolism.</text>
</comment>
<dbReference type="PIRSF" id="PIRSF000383">
    <property type="entry name" value="PEAMT"/>
    <property type="match status" value="1"/>
</dbReference>
<keyword evidence="8 16" id="KW-0812">Transmembrane</keyword>
<feature type="transmembrane region" description="Helical" evidence="16 17">
    <location>
        <begin position="523"/>
        <end position="547"/>
    </location>
</feature>
<dbReference type="PANTHER" id="PTHR32138:SF0">
    <property type="entry name" value="PHOSPHATIDYLETHANOLAMINE N-METHYLTRANSFERASE"/>
    <property type="match status" value="1"/>
</dbReference>
<dbReference type="EMBL" id="GL988041">
    <property type="protein sequence ID" value="EGS21522.1"/>
    <property type="molecule type" value="Genomic_DNA"/>
</dbReference>
<feature type="region of interest" description="Disordered" evidence="18">
    <location>
        <begin position="334"/>
        <end position="371"/>
    </location>
</feature>
<evidence type="ECO:0000256" key="4">
    <source>
        <dbReference type="ARBA" id="ARBA00022516"/>
    </source>
</evidence>
<feature type="region of interest" description="Disordered" evidence="18">
    <location>
        <begin position="1"/>
        <end position="63"/>
    </location>
</feature>
<evidence type="ECO:0000256" key="3">
    <source>
        <dbReference type="ARBA" id="ARBA00005189"/>
    </source>
</evidence>
<feature type="compositionally biased region" description="Basic and acidic residues" evidence="18">
    <location>
        <begin position="43"/>
        <end position="53"/>
    </location>
</feature>
<evidence type="ECO:0000313" key="20">
    <source>
        <dbReference type="Proteomes" id="UP000008066"/>
    </source>
</evidence>
<evidence type="ECO:0000256" key="1">
    <source>
        <dbReference type="ARBA" id="ARBA00004127"/>
    </source>
</evidence>
<dbReference type="Pfam" id="PF04191">
    <property type="entry name" value="PEMT"/>
    <property type="match status" value="2"/>
</dbReference>
<keyword evidence="14 16" id="KW-1208">Phospholipid metabolism</keyword>
<feature type="transmembrane region" description="Helical" evidence="16 17">
    <location>
        <begin position="228"/>
        <end position="249"/>
    </location>
</feature>
<keyword evidence="13 16" id="KW-0594">Phospholipid biosynthesis</keyword>
<keyword evidence="10 16" id="KW-1133">Transmembrane helix</keyword>
<dbReference type="PANTHER" id="PTHR32138">
    <property type="entry name" value="PHOSPHATIDYLETHANOLAMINE N-METHYLTRANSFERASE"/>
    <property type="match status" value="1"/>
</dbReference>
<evidence type="ECO:0000256" key="12">
    <source>
        <dbReference type="ARBA" id="ARBA00023136"/>
    </source>
</evidence>
<keyword evidence="11 16" id="KW-0443">Lipid metabolism</keyword>
<feature type="transmembrane region" description="Helical" evidence="16 17">
    <location>
        <begin position="415"/>
        <end position="435"/>
    </location>
</feature>
<evidence type="ECO:0000256" key="5">
    <source>
        <dbReference type="ARBA" id="ARBA00022603"/>
    </source>
</evidence>
<evidence type="ECO:0000256" key="13">
    <source>
        <dbReference type="ARBA" id="ARBA00023209"/>
    </source>
</evidence>
<dbReference type="PROSITE" id="PS51598">
    <property type="entry name" value="SAM_CHO2"/>
    <property type="match status" value="1"/>
</dbReference>
<feature type="transmembrane region" description="Helical" evidence="16 17">
    <location>
        <begin position="389"/>
        <end position="409"/>
    </location>
</feature>
<keyword evidence="4 16" id="KW-0444">Lipid biosynthesis</keyword>
<accession>G0S5W0</accession>
<dbReference type="EC" id="2.1.1.17" evidence="16 17"/>
<proteinExistence type="inferred from homology"/>
<dbReference type="RefSeq" id="XP_006693818.1">
    <property type="nucleotide sequence ID" value="XM_006693755.1"/>
</dbReference>
<keyword evidence="20" id="KW-1185">Reference proteome</keyword>
<evidence type="ECO:0000256" key="18">
    <source>
        <dbReference type="SAM" id="MobiDB-lite"/>
    </source>
</evidence>
<dbReference type="Gene3D" id="2.60.40.2840">
    <property type="match status" value="1"/>
</dbReference>
<keyword evidence="12 16" id="KW-0472">Membrane</keyword>
<dbReference type="HAMAP" id="MF_03217">
    <property type="entry name" value="PEMT"/>
    <property type="match status" value="1"/>
</dbReference>
<dbReference type="OrthoDB" id="4583at2759"/>
<comment type="similarity">
    <text evidence="16 17">Belongs to the class VI-like SAM-binding methyltransferase superfamily. CHO2 family.</text>
</comment>
<evidence type="ECO:0000256" key="15">
    <source>
        <dbReference type="ARBA" id="ARBA00057332"/>
    </source>
</evidence>
<evidence type="ECO:0000256" key="7">
    <source>
        <dbReference type="ARBA" id="ARBA00022691"/>
    </source>
</evidence>
<evidence type="ECO:0000256" key="16">
    <source>
        <dbReference type="HAMAP-Rule" id="MF_03217"/>
    </source>
</evidence>
<comment type="caution">
    <text evidence="16 17">Lacks conserved residue(s) required for the propagation of feature annotation.</text>
</comment>
<dbReference type="HOGENOM" id="CLU_005987_0_1_1"/>
<dbReference type="GO" id="GO:0004608">
    <property type="term" value="F:phosphatidylethanolamine N-methyltransferase activity"/>
    <property type="evidence" value="ECO:0007669"/>
    <property type="project" value="UniProtKB-UniRule"/>
</dbReference>
<keyword evidence="7 16" id="KW-0949">S-adenosyl-L-methionine</keyword>
<reference evidence="19 20" key="1">
    <citation type="journal article" date="2011" name="Cell">
        <title>Insight into structure and assembly of the nuclear pore complex by utilizing the genome of a eukaryotic thermophile.</title>
        <authorList>
            <person name="Amlacher S."/>
            <person name="Sarges P."/>
            <person name="Flemming D."/>
            <person name="van Noort V."/>
            <person name="Kunze R."/>
            <person name="Devos D.P."/>
            <person name="Arumugam M."/>
            <person name="Bork P."/>
            <person name="Hurt E."/>
        </authorList>
    </citation>
    <scope>NUCLEOTIDE SEQUENCE [LARGE SCALE GENOMIC DNA]</scope>
    <source>
        <strain evidence="20">DSM 1495 / CBS 144.50 / IMI 039719</strain>
    </source>
</reference>
<evidence type="ECO:0000256" key="11">
    <source>
        <dbReference type="ARBA" id="ARBA00023098"/>
    </source>
</evidence>
<comment type="pathway">
    <text evidence="2 16 17">Phospholipid metabolism; phosphatidylcholine biosynthesis.</text>
</comment>
<dbReference type="OMA" id="RIWYSVG"/>
<keyword evidence="6 16" id="KW-0808">Transferase</keyword>
<evidence type="ECO:0000256" key="8">
    <source>
        <dbReference type="ARBA" id="ARBA00022692"/>
    </source>
</evidence>
<name>G0S5W0_CHATD</name>
<dbReference type="SMR" id="G0S5W0"/>
<dbReference type="STRING" id="759272.G0S5W0"/>
<comment type="catalytic activity">
    <reaction evidence="16 17">
        <text>a 1,2-diacyl-sn-glycero-3-phosphoethanolamine + S-adenosyl-L-methionine = a 1,2-diacyl-sn-glycero-3-phospho-N-methylethanolamine + S-adenosyl-L-homocysteine + H(+)</text>
        <dbReference type="Rhea" id="RHEA:11164"/>
        <dbReference type="ChEBI" id="CHEBI:15378"/>
        <dbReference type="ChEBI" id="CHEBI:57856"/>
        <dbReference type="ChEBI" id="CHEBI:59789"/>
        <dbReference type="ChEBI" id="CHEBI:64573"/>
        <dbReference type="ChEBI" id="CHEBI:64612"/>
        <dbReference type="EC" id="2.1.1.17"/>
    </reaction>
</comment>
<evidence type="ECO:0000256" key="10">
    <source>
        <dbReference type="ARBA" id="ARBA00022989"/>
    </source>
</evidence>
<dbReference type="KEGG" id="cthr:CTHT_0033810"/>